<evidence type="ECO:0000256" key="1">
    <source>
        <dbReference type="ARBA" id="ARBA00004651"/>
    </source>
</evidence>
<evidence type="ECO:0000256" key="5">
    <source>
        <dbReference type="ARBA" id="ARBA00022573"/>
    </source>
</evidence>
<dbReference type="PANTHER" id="PTHR34308">
    <property type="entry name" value="COBALAMIN BIOSYNTHESIS PROTEIN CBIB"/>
    <property type="match status" value="1"/>
</dbReference>
<sequence length="334" mass="36601">MEMLLPETALLWLLRLHTPLAILLGFLTDLVLGDPESWYHPVRAIGALIAALERRLYPEGGADRERYCAGLVTALFVPCFSGGLCFLLLHFTYRLSFPLGFFLETVMCWQLLAVKSLKDASHKVYSALRTEGLPAARHQVARIVGRDTESLDEQGVIRAAVETVAENTSDGVTAPLLWTALGGPAAGWFYKAVNTMDSMIGYTNERYLFYGRAAAKLDDVMNYIPARVSALLMIAASGLLGLDAVSAARIWRRDRRRHRSPNSAQTESVCAGALGLQLAGDAYYFGELVKKPHIGDARREPEAEDISAANRLLFGTAFLSLLAAELVCLGVRLL</sequence>
<evidence type="ECO:0000256" key="8">
    <source>
        <dbReference type="ARBA" id="ARBA00023136"/>
    </source>
</evidence>
<dbReference type="HAMAP" id="MF_00024">
    <property type="entry name" value="CobD_CbiB"/>
    <property type="match status" value="1"/>
</dbReference>
<comment type="similarity">
    <text evidence="3 9">Belongs to the CobD/CbiB family.</text>
</comment>
<evidence type="ECO:0000256" key="3">
    <source>
        <dbReference type="ARBA" id="ARBA00006263"/>
    </source>
</evidence>
<evidence type="ECO:0000256" key="7">
    <source>
        <dbReference type="ARBA" id="ARBA00022989"/>
    </source>
</evidence>
<dbReference type="GO" id="GO:0015420">
    <property type="term" value="F:ABC-type vitamin B12 transporter activity"/>
    <property type="evidence" value="ECO:0007669"/>
    <property type="project" value="UniProtKB-UniRule"/>
</dbReference>
<protein>
    <recommendedName>
        <fullName evidence="9">Cobalamin biosynthesis protein CobD</fullName>
    </recommendedName>
</protein>
<evidence type="ECO:0000256" key="6">
    <source>
        <dbReference type="ARBA" id="ARBA00022692"/>
    </source>
</evidence>
<dbReference type="GO" id="GO:0005886">
    <property type="term" value="C:plasma membrane"/>
    <property type="evidence" value="ECO:0007669"/>
    <property type="project" value="UniProtKB-SubCell"/>
</dbReference>
<keyword evidence="10" id="KW-0436">Ligase</keyword>
<dbReference type="PANTHER" id="PTHR34308:SF1">
    <property type="entry name" value="COBALAMIN BIOSYNTHESIS PROTEIN CBIB"/>
    <property type="match status" value="1"/>
</dbReference>
<dbReference type="Pfam" id="PF03186">
    <property type="entry name" value="CobD_Cbib"/>
    <property type="match status" value="1"/>
</dbReference>
<keyword evidence="11" id="KW-1185">Reference proteome</keyword>
<accession>A0AAE4AKK6</accession>
<comment type="subcellular location">
    <subcellularLocation>
        <location evidence="1 9">Cell membrane</location>
        <topology evidence="1 9">Multi-pass membrane protein</topology>
    </subcellularLocation>
</comment>
<reference evidence="10" key="1">
    <citation type="submission" date="2023-07" db="EMBL/GenBank/DDBJ databases">
        <title>Genomic Encyclopedia of Type Strains, Phase IV (KMG-IV): sequencing the most valuable type-strain genomes for metagenomic binning, comparative biology and taxonomic classification.</title>
        <authorList>
            <person name="Goeker M."/>
        </authorList>
    </citation>
    <scope>NUCLEOTIDE SEQUENCE</scope>
    <source>
        <strain evidence="10">DSM 19659</strain>
    </source>
</reference>
<dbReference type="EMBL" id="JAUSTO010000010">
    <property type="protein sequence ID" value="MDQ0153008.1"/>
    <property type="molecule type" value="Genomic_DNA"/>
</dbReference>
<comment type="caution">
    <text evidence="10">The sequence shown here is derived from an EMBL/GenBank/DDBJ whole genome shotgun (WGS) entry which is preliminary data.</text>
</comment>
<keyword evidence="6 9" id="KW-0812">Transmembrane</keyword>
<evidence type="ECO:0000256" key="2">
    <source>
        <dbReference type="ARBA" id="ARBA00004953"/>
    </source>
</evidence>
<evidence type="ECO:0000313" key="10">
    <source>
        <dbReference type="EMBL" id="MDQ0153008.1"/>
    </source>
</evidence>
<keyword evidence="8 9" id="KW-0472">Membrane</keyword>
<dbReference type="GO" id="GO:0016874">
    <property type="term" value="F:ligase activity"/>
    <property type="evidence" value="ECO:0007669"/>
    <property type="project" value="UniProtKB-KW"/>
</dbReference>
<comment type="caution">
    <text evidence="9">Lacks conserved residue(s) required for the propagation of feature annotation.</text>
</comment>
<gene>
    <name evidence="9" type="primary">cobD</name>
    <name evidence="10" type="ORF">J2S20_001714</name>
</gene>
<keyword evidence="4 9" id="KW-1003">Cell membrane</keyword>
<keyword evidence="7 9" id="KW-1133">Transmembrane helix</keyword>
<keyword evidence="5 9" id="KW-0169">Cobalamin biosynthesis</keyword>
<name>A0AAE4AKK6_9FIRM</name>
<feature type="transmembrane region" description="Helical" evidence="9">
    <location>
        <begin position="69"/>
        <end position="93"/>
    </location>
</feature>
<dbReference type="RefSeq" id="WP_307255005.1">
    <property type="nucleotide sequence ID" value="NZ_JAUSTO010000010.1"/>
</dbReference>
<comment type="pathway">
    <text evidence="2 9">Cofactor biosynthesis; adenosylcobalamin biosynthesis.</text>
</comment>
<dbReference type="AlphaFoldDB" id="A0AAE4AKK6"/>
<evidence type="ECO:0000256" key="9">
    <source>
        <dbReference type="HAMAP-Rule" id="MF_00024"/>
    </source>
</evidence>
<dbReference type="GO" id="GO:0009236">
    <property type="term" value="P:cobalamin biosynthetic process"/>
    <property type="evidence" value="ECO:0007669"/>
    <property type="project" value="UniProtKB-UniRule"/>
</dbReference>
<evidence type="ECO:0000256" key="4">
    <source>
        <dbReference type="ARBA" id="ARBA00022475"/>
    </source>
</evidence>
<evidence type="ECO:0000313" key="11">
    <source>
        <dbReference type="Proteomes" id="UP001241537"/>
    </source>
</evidence>
<comment type="function">
    <text evidence="9">Converts cobyric acid to cobinamide by the addition of aminopropanol on the F carboxylic group.</text>
</comment>
<proteinExistence type="inferred from homology"/>
<dbReference type="InterPro" id="IPR004485">
    <property type="entry name" value="Cobalamin_biosynth_CobD/CbiB"/>
</dbReference>
<dbReference type="NCBIfam" id="TIGR00380">
    <property type="entry name" value="cobal_cbiB"/>
    <property type="match status" value="1"/>
</dbReference>
<dbReference type="GO" id="GO:0048472">
    <property type="term" value="F:threonine-phosphate decarboxylase activity"/>
    <property type="evidence" value="ECO:0007669"/>
    <property type="project" value="InterPro"/>
</dbReference>
<organism evidence="10 11">
    <name type="scientific">Moryella indoligenes</name>
    <dbReference type="NCBI Taxonomy" id="371674"/>
    <lineage>
        <taxon>Bacteria</taxon>
        <taxon>Bacillati</taxon>
        <taxon>Bacillota</taxon>
        <taxon>Clostridia</taxon>
        <taxon>Lachnospirales</taxon>
        <taxon>Lachnospiraceae</taxon>
        <taxon>Moryella</taxon>
    </lineage>
</organism>
<dbReference type="Proteomes" id="UP001241537">
    <property type="component" value="Unassembled WGS sequence"/>
</dbReference>